<organism evidence="12 13">
    <name type="scientific">Candidula unifasciata</name>
    <dbReference type="NCBI Taxonomy" id="100452"/>
    <lineage>
        <taxon>Eukaryota</taxon>
        <taxon>Metazoa</taxon>
        <taxon>Spiralia</taxon>
        <taxon>Lophotrochozoa</taxon>
        <taxon>Mollusca</taxon>
        <taxon>Gastropoda</taxon>
        <taxon>Heterobranchia</taxon>
        <taxon>Euthyneura</taxon>
        <taxon>Panpulmonata</taxon>
        <taxon>Eupulmonata</taxon>
        <taxon>Stylommatophora</taxon>
        <taxon>Helicina</taxon>
        <taxon>Helicoidea</taxon>
        <taxon>Geomitridae</taxon>
        <taxon>Candidula</taxon>
    </lineage>
</organism>
<evidence type="ECO:0008006" key="14">
    <source>
        <dbReference type="Google" id="ProtNLM"/>
    </source>
</evidence>
<dbReference type="OrthoDB" id="2019572at2759"/>
<keyword evidence="8 11" id="KW-0472">Membrane</keyword>
<feature type="transmembrane region" description="Helical" evidence="11">
    <location>
        <begin position="14"/>
        <end position="32"/>
    </location>
</feature>
<comment type="subcellular location">
    <subcellularLocation>
        <location evidence="1">Membrane</location>
        <topology evidence="1">Single-pass type II membrane protein</topology>
    </subcellularLocation>
</comment>
<gene>
    <name evidence="12" type="ORF">CUNI_LOCUS7998</name>
</gene>
<dbReference type="AlphaFoldDB" id="A0A8S3Z4B1"/>
<keyword evidence="3" id="KW-0328">Glycosyltransferase</keyword>
<comment type="caution">
    <text evidence="12">The sequence shown here is derived from an EMBL/GenBank/DDBJ whole genome shotgun (WGS) entry which is preliminary data.</text>
</comment>
<evidence type="ECO:0000313" key="12">
    <source>
        <dbReference type="EMBL" id="CAG5122440.1"/>
    </source>
</evidence>
<keyword evidence="7 11" id="KW-1133">Transmembrane helix</keyword>
<evidence type="ECO:0000256" key="1">
    <source>
        <dbReference type="ARBA" id="ARBA00004606"/>
    </source>
</evidence>
<protein>
    <recommendedName>
        <fullName evidence="14">Beta-1,3-galactosyl-O-glycosyl-glycoprotein beta-1,6-N-acetylglucosaminyltransferase</fullName>
    </recommendedName>
</protein>
<evidence type="ECO:0000256" key="2">
    <source>
        <dbReference type="ARBA" id="ARBA00004922"/>
    </source>
</evidence>
<keyword evidence="4" id="KW-0808">Transferase</keyword>
<dbReference type="GO" id="GO:0016020">
    <property type="term" value="C:membrane"/>
    <property type="evidence" value="ECO:0007669"/>
    <property type="project" value="UniProtKB-SubCell"/>
</dbReference>
<evidence type="ECO:0000313" key="13">
    <source>
        <dbReference type="Proteomes" id="UP000678393"/>
    </source>
</evidence>
<evidence type="ECO:0000256" key="10">
    <source>
        <dbReference type="ARBA" id="ARBA00038150"/>
    </source>
</evidence>
<evidence type="ECO:0000256" key="11">
    <source>
        <dbReference type="SAM" id="Phobius"/>
    </source>
</evidence>
<evidence type="ECO:0000256" key="6">
    <source>
        <dbReference type="ARBA" id="ARBA00022968"/>
    </source>
</evidence>
<reference evidence="12" key="1">
    <citation type="submission" date="2021-04" db="EMBL/GenBank/DDBJ databases">
        <authorList>
            <consortium name="Molecular Ecology Group"/>
        </authorList>
    </citation>
    <scope>NUCLEOTIDE SEQUENCE</scope>
</reference>
<evidence type="ECO:0000256" key="9">
    <source>
        <dbReference type="ARBA" id="ARBA00023180"/>
    </source>
</evidence>
<dbReference type="PANTHER" id="PTHR19297">
    <property type="entry name" value="GLYCOSYLTRANSFERASE 14 FAMILY MEMBER"/>
    <property type="match status" value="1"/>
</dbReference>
<dbReference type="EMBL" id="CAJHNH020001288">
    <property type="protein sequence ID" value="CAG5122440.1"/>
    <property type="molecule type" value="Genomic_DNA"/>
</dbReference>
<keyword evidence="9" id="KW-0325">Glycoprotein</keyword>
<evidence type="ECO:0000256" key="3">
    <source>
        <dbReference type="ARBA" id="ARBA00022676"/>
    </source>
</evidence>
<dbReference type="Proteomes" id="UP000678393">
    <property type="component" value="Unassembled WGS sequence"/>
</dbReference>
<proteinExistence type="inferred from homology"/>
<evidence type="ECO:0000256" key="7">
    <source>
        <dbReference type="ARBA" id="ARBA00022989"/>
    </source>
</evidence>
<comment type="similarity">
    <text evidence="10">Belongs to the glycosyltransferase 14 family.</text>
</comment>
<name>A0A8S3Z4B1_9EUPU</name>
<dbReference type="Pfam" id="PF02485">
    <property type="entry name" value="Branch"/>
    <property type="match status" value="1"/>
</dbReference>
<keyword evidence="13" id="KW-1185">Reference proteome</keyword>
<dbReference type="InterPro" id="IPR003406">
    <property type="entry name" value="Glyco_trans_14"/>
</dbReference>
<keyword evidence="6" id="KW-0735">Signal-anchor</keyword>
<dbReference type="GO" id="GO:0008375">
    <property type="term" value="F:acetylglucosaminyltransferase activity"/>
    <property type="evidence" value="ECO:0007669"/>
    <property type="project" value="TreeGrafter"/>
</dbReference>
<dbReference type="PANTHER" id="PTHR19297:SF185">
    <property type="entry name" value="BETA-1,3-GALACTOSYL-O-GLYCOSYL-GLYCOPROTEIN BETA-1,6-N-ACETYLGLUCOSAMINYLTRANSFERASE 3"/>
    <property type="match status" value="1"/>
</dbReference>
<evidence type="ECO:0000256" key="8">
    <source>
        <dbReference type="ARBA" id="ARBA00023136"/>
    </source>
</evidence>
<evidence type="ECO:0000256" key="4">
    <source>
        <dbReference type="ARBA" id="ARBA00022679"/>
    </source>
</evidence>
<evidence type="ECO:0000256" key="5">
    <source>
        <dbReference type="ARBA" id="ARBA00022692"/>
    </source>
</evidence>
<comment type="pathway">
    <text evidence="2">Protein modification; protein glycosylation.</text>
</comment>
<sequence>MASVTSSATSPPRYFWIFLCLIIVSCLLLFLVPWRLWADFTDAVHLLPSSTASQSFSKTLNNSTIEELLHNISRQVKVPGVDCAAIFEGSKNETDAARAMTRNVSSPISDACYLNITENCDDFKKQRGYIMSSLTDEEEQFPIAYSILVYKDSEMVERLLRAIYRPQNFYCIHVDQKASNDCFEAITSIAKCFPNVFLASRRISVAWGWFTVLEPEIVCMEDLWKYRKWKYFINLTGQEFPLRTNHELVKILMAFQGAVDVSSSVKALDRRRLRGRNPPHGLRPAKGSVHIAANREFVDFVLHNQTSKDLLNWGRKIKFADETYFAMLSSNPKLGIKGTDKGDPENNHGWESFVRYKSWKWGPCAGYYVRKICILSTGDLPRLGKSIQMFANKFYLQEDRVVIGCLEEKIFNDTRDEYMGTKVFDTTLYQNATFIKNKFD</sequence>
<keyword evidence="5 11" id="KW-0812">Transmembrane</keyword>
<accession>A0A8S3Z4B1</accession>